<dbReference type="EMBL" id="LFIV01000006">
    <property type="protein sequence ID" value="KZL77641.1"/>
    <property type="molecule type" value="Genomic_DNA"/>
</dbReference>
<feature type="compositionally biased region" description="Polar residues" evidence="1">
    <location>
        <begin position="224"/>
        <end position="250"/>
    </location>
</feature>
<feature type="region of interest" description="Disordered" evidence="1">
    <location>
        <begin position="1"/>
        <end position="21"/>
    </location>
</feature>
<proteinExistence type="predicted"/>
<evidence type="ECO:0000313" key="3">
    <source>
        <dbReference type="Proteomes" id="UP000076552"/>
    </source>
</evidence>
<dbReference type="Proteomes" id="UP000076552">
    <property type="component" value="Unassembled WGS sequence"/>
</dbReference>
<feature type="compositionally biased region" description="Basic residues" evidence="1">
    <location>
        <begin position="368"/>
        <end position="377"/>
    </location>
</feature>
<accession>A0A166YGV5</accession>
<reference evidence="2 3" key="1">
    <citation type="submission" date="2015-06" db="EMBL/GenBank/DDBJ databases">
        <title>Survival trade-offs in plant roots during colonization by closely related pathogenic and mutualistic fungi.</title>
        <authorList>
            <person name="Hacquard S."/>
            <person name="Kracher B."/>
            <person name="Hiruma K."/>
            <person name="Weinman A."/>
            <person name="Muench P."/>
            <person name="Garrido Oter R."/>
            <person name="Ver Loren van Themaat E."/>
            <person name="Dallerey J.-F."/>
            <person name="Damm U."/>
            <person name="Henrissat B."/>
            <person name="Lespinet O."/>
            <person name="Thon M."/>
            <person name="Kemen E."/>
            <person name="McHardy A.C."/>
            <person name="Schulze-Lefert P."/>
            <person name="O'Connell R.J."/>
        </authorList>
    </citation>
    <scope>NUCLEOTIDE SEQUENCE [LARGE SCALE GENOMIC DNA]</scope>
    <source>
        <strain evidence="2 3">0861</strain>
    </source>
</reference>
<gene>
    <name evidence="2" type="ORF">CT0861_12065</name>
</gene>
<protein>
    <submittedName>
        <fullName evidence="2">Uncharacterized protein</fullName>
    </submittedName>
</protein>
<keyword evidence="3" id="KW-1185">Reference proteome</keyword>
<feature type="region of interest" description="Disordered" evidence="1">
    <location>
        <begin position="348"/>
        <end position="377"/>
    </location>
</feature>
<organism evidence="2 3">
    <name type="scientific">Colletotrichum tofieldiae</name>
    <dbReference type="NCBI Taxonomy" id="708197"/>
    <lineage>
        <taxon>Eukaryota</taxon>
        <taxon>Fungi</taxon>
        <taxon>Dikarya</taxon>
        <taxon>Ascomycota</taxon>
        <taxon>Pezizomycotina</taxon>
        <taxon>Sordariomycetes</taxon>
        <taxon>Hypocreomycetidae</taxon>
        <taxon>Glomerellales</taxon>
        <taxon>Glomerellaceae</taxon>
        <taxon>Colletotrichum</taxon>
        <taxon>Colletotrichum spaethianum species complex</taxon>
    </lineage>
</organism>
<name>A0A166YGV5_9PEZI</name>
<evidence type="ECO:0000256" key="1">
    <source>
        <dbReference type="SAM" id="MobiDB-lite"/>
    </source>
</evidence>
<evidence type="ECO:0000313" key="2">
    <source>
        <dbReference type="EMBL" id="KZL77641.1"/>
    </source>
</evidence>
<sequence>MASGSSDADSRRRNLPRGGDGKYKWTLQPHHAIQWQEDWLNLATKLFNIDKDDILLTSREKIEVLGLLAKRITDSNMAMYARAVGSCKIVDTVRKICAGKEPLVEVTVFTALLRYSLKPPAAWLDSEAVRHRWEALKYLERCANGVEIYSAATLKNAMPKEAPAAVTPGQRENTSRGTIPSLKRKATSEAPAQDKTTPSKNITKPRKEAVPKILATPRKETSKHTVQSGPEKSMSAIQARSETGSPTSNLVRVQRDRGTAAGSSDGCTTDVLLAGIFKATEVLDKIAHYEDASVRQVALSTFIADLQKAGWGDLEKSVEQLIKDEDHSSRAFLAGVIISRAYERINSAVDKSSNPSKNDPARPVSGGRRPRILFKSG</sequence>
<comment type="caution">
    <text evidence="2">The sequence shown here is derived from an EMBL/GenBank/DDBJ whole genome shotgun (WGS) entry which is preliminary data.</text>
</comment>
<feature type="region of interest" description="Disordered" evidence="1">
    <location>
        <begin position="160"/>
        <end position="250"/>
    </location>
</feature>
<dbReference type="AlphaFoldDB" id="A0A166YGV5"/>